<protein>
    <submittedName>
        <fullName evidence="1">Uncharacterized protein</fullName>
    </submittedName>
</protein>
<name>W2H1C5_PHYNI</name>
<evidence type="ECO:0000313" key="1">
    <source>
        <dbReference type="EMBL" id="ETK88321.1"/>
    </source>
</evidence>
<dbReference type="AlphaFoldDB" id="W2H1C5"/>
<organism evidence="1">
    <name type="scientific">Phytophthora nicotianae</name>
    <name type="common">Potato buckeye rot agent</name>
    <name type="synonym">Phytophthora parasitica</name>
    <dbReference type="NCBI Taxonomy" id="4792"/>
    <lineage>
        <taxon>Eukaryota</taxon>
        <taxon>Sar</taxon>
        <taxon>Stramenopiles</taxon>
        <taxon>Oomycota</taxon>
        <taxon>Peronosporomycetes</taxon>
        <taxon>Peronosporales</taxon>
        <taxon>Peronosporaceae</taxon>
        <taxon>Phytophthora</taxon>
    </lineage>
</organism>
<dbReference type="Proteomes" id="UP000053236">
    <property type="component" value="Unassembled WGS sequence"/>
</dbReference>
<reference evidence="1" key="1">
    <citation type="submission" date="2013-11" db="EMBL/GenBank/DDBJ databases">
        <title>The Genome Sequence of Phytophthora parasitica CJ02B3.</title>
        <authorList>
            <consortium name="The Broad Institute Genomics Platform"/>
            <person name="Russ C."/>
            <person name="Tyler B."/>
            <person name="Panabieres F."/>
            <person name="Shan W."/>
            <person name="Tripathy S."/>
            <person name="Grunwald N."/>
            <person name="Machado M."/>
            <person name="Johnson C.S."/>
            <person name="Arredondo F."/>
            <person name="Hong C."/>
            <person name="Coffey M."/>
            <person name="Young S.K."/>
            <person name="Zeng Q."/>
            <person name="Gargeya S."/>
            <person name="Fitzgerald M."/>
            <person name="Abouelleil A."/>
            <person name="Alvarado L."/>
            <person name="Chapman S.B."/>
            <person name="Gainer-Dewar J."/>
            <person name="Goldberg J."/>
            <person name="Griggs A."/>
            <person name="Gujja S."/>
            <person name="Hansen M."/>
            <person name="Howarth C."/>
            <person name="Imamovic A."/>
            <person name="Ireland A."/>
            <person name="Larimer J."/>
            <person name="McCowan C."/>
            <person name="Murphy C."/>
            <person name="Pearson M."/>
            <person name="Poon T.W."/>
            <person name="Priest M."/>
            <person name="Roberts A."/>
            <person name="Saif S."/>
            <person name="Shea T."/>
            <person name="Sykes S."/>
            <person name="Wortman J."/>
            <person name="Nusbaum C."/>
            <person name="Birren B."/>
        </authorList>
    </citation>
    <scope>NUCLEOTIDE SEQUENCE [LARGE SCALE GENOMIC DNA]</scope>
    <source>
        <strain evidence="1">CJ02B3</strain>
    </source>
</reference>
<accession>W2H1C5</accession>
<feature type="non-terminal residue" evidence="1">
    <location>
        <position position="1"/>
    </location>
</feature>
<gene>
    <name evidence="1" type="ORF">L915_07410</name>
</gene>
<proteinExistence type="predicted"/>
<sequence>RGVWSLPCPPESSFASPEAARAPVNAFTARYDYKPTSRRCGFPMKVNLVRIYRVKALPSDGKCSIEEMPRRKTILLLQGYQNTQFFVVRVLRMVCDGLLLLTSTQAPLCRRLWHAVITEQNTARFIWIWSHTSTVKLLLIQIRVGTVRFQSRYPIPCISCNQSNYS</sequence>
<dbReference type="EMBL" id="KI685950">
    <property type="protein sequence ID" value="ETK88321.1"/>
    <property type="molecule type" value="Genomic_DNA"/>
</dbReference>